<keyword evidence="2" id="KW-1185">Reference proteome</keyword>
<comment type="caution">
    <text evidence="1">The sequence shown here is derived from an EMBL/GenBank/DDBJ whole genome shotgun (WGS) entry which is preliminary data.</text>
</comment>
<accession>A0A822XX35</accession>
<gene>
    <name evidence="1" type="ORF">HUJ06_026351</name>
</gene>
<name>A0A822XX35_NELNU</name>
<evidence type="ECO:0000313" key="2">
    <source>
        <dbReference type="Proteomes" id="UP000607653"/>
    </source>
</evidence>
<reference evidence="1 2" key="1">
    <citation type="journal article" date="2020" name="Mol. Biol. Evol.">
        <title>Distinct Expression and Methylation Patterns for Genes with Different Fates following a Single Whole-Genome Duplication in Flowering Plants.</title>
        <authorList>
            <person name="Shi T."/>
            <person name="Rahmani R.S."/>
            <person name="Gugger P.F."/>
            <person name="Wang M."/>
            <person name="Li H."/>
            <person name="Zhang Y."/>
            <person name="Li Z."/>
            <person name="Wang Q."/>
            <person name="Van de Peer Y."/>
            <person name="Marchal K."/>
            <person name="Chen J."/>
        </authorList>
    </citation>
    <scope>NUCLEOTIDE SEQUENCE [LARGE SCALE GENOMIC DNA]</scope>
    <source>
        <tissue evidence="1">Leaf</tissue>
    </source>
</reference>
<sequence>MVKDKRSDVQTGNKGRNPLTLFSFGYLEELYGRPQIVTIKSSV</sequence>
<dbReference type="AlphaFoldDB" id="A0A822XX35"/>
<proteinExistence type="predicted"/>
<dbReference type="Proteomes" id="UP000607653">
    <property type="component" value="Unassembled WGS sequence"/>
</dbReference>
<evidence type="ECO:0000313" key="1">
    <source>
        <dbReference type="EMBL" id="DAD24887.1"/>
    </source>
</evidence>
<organism evidence="1 2">
    <name type="scientific">Nelumbo nucifera</name>
    <name type="common">Sacred lotus</name>
    <dbReference type="NCBI Taxonomy" id="4432"/>
    <lineage>
        <taxon>Eukaryota</taxon>
        <taxon>Viridiplantae</taxon>
        <taxon>Streptophyta</taxon>
        <taxon>Embryophyta</taxon>
        <taxon>Tracheophyta</taxon>
        <taxon>Spermatophyta</taxon>
        <taxon>Magnoliopsida</taxon>
        <taxon>Proteales</taxon>
        <taxon>Nelumbonaceae</taxon>
        <taxon>Nelumbo</taxon>
    </lineage>
</organism>
<protein>
    <submittedName>
        <fullName evidence="1">Uncharacterized protein</fullName>
    </submittedName>
</protein>
<dbReference type="EMBL" id="DUZY01000001">
    <property type="protein sequence ID" value="DAD24887.1"/>
    <property type="molecule type" value="Genomic_DNA"/>
</dbReference>